<reference evidence="10" key="1">
    <citation type="submission" date="2024-05" db="EMBL/GenBank/DDBJ databases">
        <title>Genome Sequences of Four Agar- Degrading Marine Bacteria.</title>
        <authorList>
            <person name="Phillips E.K."/>
            <person name="Shaffer J.C."/>
            <person name="Henson M.W."/>
            <person name="Temperton B."/>
            <person name="Thrash C.J."/>
            <person name="Martin M.O."/>
        </authorList>
    </citation>
    <scope>NUCLEOTIDE SEQUENCE</scope>
    <source>
        <strain evidence="10">EKP203</strain>
    </source>
</reference>
<keyword evidence="4 8" id="KW-0812">Transmembrane</keyword>
<dbReference type="GO" id="GO:0051301">
    <property type="term" value="P:cell division"/>
    <property type="evidence" value="ECO:0007669"/>
    <property type="project" value="UniProtKB-KW"/>
</dbReference>
<keyword evidence="2 8" id="KW-1003">Cell membrane</keyword>
<evidence type="ECO:0000256" key="3">
    <source>
        <dbReference type="ARBA" id="ARBA00022618"/>
    </source>
</evidence>
<protein>
    <recommendedName>
        <fullName evidence="8 9">Cell division protein FtsL</fullName>
    </recommendedName>
</protein>
<evidence type="ECO:0000256" key="9">
    <source>
        <dbReference type="NCBIfam" id="TIGR02209"/>
    </source>
</evidence>
<evidence type="ECO:0000256" key="6">
    <source>
        <dbReference type="ARBA" id="ARBA00023136"/>
    </source>
</evidence>
<evidence type="ECO:0000256" key="8">
    <source>
        <dbReference type="HAMAP-Rule" id="MF_00910"/>
    </source>
</evidence>
<comment type="subcellular location">
    <subcellularLocation>
        <location evidence="8">Cell inner membrane</location>
        <topology evidence="8">Single-pass type II membrane protein</topology>
    </subcellularLocation>
    <subcellularLocation>
        <location evidence="1">Cell membrane</location>
        <topology evidence="1">Single-pass type II membrane protein</topology>
    </subcellularLocation>
    <text evidence="8">Localizes to the division septum where it forms a ring structure.</text>
</comment>
<dbReference type="Proteomes" id="UP001169719">
    <property type="component" value="Unassembled WGS sequence"/>
</dbReference>
<evidence type="ECO:0000256" key="1">
    <source>
        <dbReference type="ARBA" id="ARBA00004401"/>
    </source>
</evidence>
<evidence type="ECO:0000313" key="11">
    <source>
        <dbReference type="Proteomes" id="UP001169719"/>
    </source>
</evidence>
<keyword evidence="6 8" id="KW-0472">Membrane</keyword>
<gene>
    <name evidence="8 10" type="primary">ftsL</name>
    <name evidence="10" type="ORF">QWJ08_11440</name>
</gene>
<evidence type="ECO:0000256" key="5">
    <source>
        <dbReference type="ARBA" id="ARBA00022989"/>
    </source>
</evidence>
<organism evidence="10 11">
    <name type="scientific">Vibrio agarivorans</name>
    <dbReference type="NCBI Taxonomy" id="153622"/>
    <lineage>
        <taxon>Bacteria</taxon>
        <taxon>Pseudomonadati</taxon>
        <taxon>Pseudomonadota</taxon>
        <taxon>Gammaproteobacteria</taxon>
        <taxon>Vibrionales</taxon>
        <taxon>Vibrionaceae</taxon>
        <taxon>Vibrio</taxon>
    </lineage>
</organism>
<sequence>MSNNTPNLAKVIAMDVLTVGRVPLLLMLTLLVSAMGVVFVTHQSRTAITDKDVALVERERLGNEWRNLLLEETALAEHSRVEQLAIQELEMKRPDADKEVLVSLK</sequence>
<comment type="caution">
    <text evidence="10">The sequence shown here is derived from an EMBL/GenBank/DDBJ whole genome shotgun (WGS) entry which is preliminary data.</text>
</comment>
<proteinExistence type="inferred from homology"/>
<comment type="function">
    <text evidence="8">Essential cell division protein. May link together the upstream cell division proteins, which are predominantly cytoplasmic, with the downstream cell division proteins, which are predominantly periplasmic.</text>
</comment>
<comment type="subunit">
    <text evidence="8">Part of a complex composed of FtsB, FtsL and FtsQ.</text>
</comment>
<keyword evidence="8" id="KW-0997">Cell inner membrane</keyword>
<dbReference type="PANTHER" id="PTHR37479">
    <property type="entry name" value="CELL DIVISION PROTEIN FTSL"/>
    <property type="match status" value="1"/>
</dbReference>
<keyword evidence="3 8" id="KW-0132">Cell division</keyword>
<name>A0ABT7Y1U8_9VIBR</name>
<keyword evidence="11" id="KW-1185">Reference proteome</keyword>
<evidence type="ECO:0000256" key="7">
    <source>
        <dbReference type="ARBA" id="ARBA00023306"/>
    </source>
</evidence>
<dbReference type="NCBIfam" id="TIGR02209">
    <property type="entry name" value="ftsL_broad"/>
    <property type="match status" value="1"/>
</dbReference>
<dbReference type="Pfam" id="PF04999">
    <property type="entry name" value="FtsL"/>
    <property type="match status" value="1"/>
</dbReference>
<dbReference type="InterPro" id="IPR011922">
    <property type="entry name" value="Cell_div_FtsL"/>
</dbReference>
<comment type="similarity">
    <text evidence="8">Belongs to the FtsL family.</text>
</comment>
<dbReference type="PANTHER" id="PTHR37479:SF1">
    <property type="entry name" value="CELL DIVISION PROTEIN FTSL"/>
    <property type="match status" value="1"/>
</dbReference>
<accession>A0ABT7Y1U8</accession>
<evidence type="ECO:0000256" key="2">
    <source>
        <dbReference type="ARBA" id="ARBA00022475"/>
    </source>
</evidence>
<keyword evidence="5 8" id="KW-1133">Transmembrane helix</keyword>
<evidence type="ECO:0000313" key="10">
    <source>
        <dbReference type="EMBL" id="MDN2482003.1"/>
    </source>
</evidence>
<dbReference type="RefSeq" id="WP_289962083.1">
    <property type="nucleotide sequence ID" value="NZ_JAUEOZ010000001.1"/>
</dbReference>
<evidence type="ECO:0000256" key="4">
    <source>
        <dbReference type="ARBA" id="ARBA00022692"/>
    </source>
</evidence>
<dbReference type="EMBL" id="JAUEOZ010000001">
    <property type="protein sequence ID" value="MDN2482003.1"/>
    <property type="molecule type" value="Genomic_DNA"/>
</dbReference>
<feature type="transmembrane region" description="Helical" evidence="8">
    <location>
        <begin position="20"/>
        <end position="41"/>
    </location>
</feature>
<keyword evidence="7 8" id="KW-0131">Cell cycle</keyword>
<dbReference type="HAMAP" id="MF_00910">
    <property type="entry name" value="FtsL"/>
    <property type="match status" value="1"/>
</dbReference>